<dbReference type="EMBL" id="DP000238">
    <property type="protein sequence ID" value="ABK77753.1"/>
    <property type="molecule type" value="Genomic_DNA"/>
</dbReference>
<proteinExistence type="predicted"/>
<sequence length="228" mass="25003">MGIFIAIFSNNPVFAPIIGIQTAGFFFIAYLSLAHSRFKRDKSSPPRRLTGEERTAGRVYRLAAGGIVAAIFLGVILAFNGYNEDIYPLDLARGHLTEVMRSTDPSEIPALVQSVKGHLPDEGNPVWIFQTSDTDWRIMQNQLDNMAGIALAVAGTAEDSAAYQTGMTNIKGSAQEIRQSIMDATPYAYVSPANILFSTVWIAVLIGVFAVLKQRKDKLQEYDLAQDV</sequence>
<gene>
    <name evidence="2" type="ordered locus">CENSYa_1124</name>
</gene>
<dbReference type="EnsemblBacteria" id="ABK77753">
    <property type="protein sequence ID" value="ABK77753"/>
    <property type="gene ID" value="CENSYa_1124"/>
</dbReference>
<feature type="transmembrane region" description="Helical" evidence="1">
    <location>
        <begin position="13"/>
        <end position="38"/>
    </location>
</feature>
<dbReference type="HOGENOM" id="CLU_105708_0_0_2"/>
<dbReference type="Proteomes" id="UP000000758">
    <property type="component" value="Chromosome"/>
</dbReference>
<evidence type="ECO:0000313" key="3">
    <source>
        <dbReference type="Proteomes" id="UP000000758"/>
    </source>
</evidence>
<evidence type="ECO:0000313" key="2">
    <source>
        <dbReference type="EMBL" id="ABK77753.1"/>
    </source>
</evidence>
<accession>A0RWN6</accession>
<keyword evidence="1" id="KW-0472">Membrane</keyword>
<dbReference type="KEGG" id="csy:CENSYa_1124"/>
<keyword evidence="1" id="KW-1133">Transmembrane helix</keyword>
<keyword evidence="1" id="KW-0812">Transmembrane</keyword>
<dbReference type="AlphaFoldDB" id="A0RWN6"/>
<evidence type="ECO:0000256" key="1">
    <source>
        <dbReference type="SAM" id="Phobius"/>
    </source>
</evidence>
<organism evidence="2 3">
    <name type="scientific">Cenarchaeum symbiosum (strain A)</name>
    <dbReference type="NCBI Taxonomy" id="414004"/>
    <lineage>
        <taxon>Archaea</taxon>
        <taxon>Nitrososphaerota</taxon>
        <taxon>Candidatus Cenarchaeales</taxon>
        <taxon>Candidatus Cenarchaeaceae</taxon>
        <taxon>Candidatus Cenarchaeum</taxon>
    </lineage>
</organism>
<dbReference type="STRING" id="414004.CENSYa_1124"/>
<feature type="transmembrane region" description="Helical" evidence="1">
    <location>
        <begin position="59"/>
        <end position="79"/>
    </location>
</feature>
<protein>
    <submittedName>
        <fullName evidence="2">Uncharacterized protein</fullName>
    </submittedName>
</protein>
<feature type="transmembrane region" description="Helical" evidence="1">
    <location>
        <begin position="195"/>
        <end position="212"/>
    </location>
</feature>
<reference evidence="2 3" key="1">
    <citation type="journal article" date="2006" name="Proc. Natl. Acad. Sci. U.S.A.">
        <title>Genomic analysis of the uncultivated marine crenarchaeote Cenarchaeum symbiosum.</title>
        <authorList>
            <person name="Hallam S.J."/>
            <person name="Konstantinidis K.T."/>
            <person name="Putnam N."/>
            <person name="Schleper C."/>
            <person name="Watanabe Y."/>
            <person name="Sugahara J."/>
            <person name="Preston C."/>
            <person name="de la Torre J."/>
            <person name="Richardson P.M."/>
            <person name="DeLong E.F."/>
        </authorList>
    </citation>
    <scope>NUCLEOTIDE SEQUENCE [LARGE SCALE GENOMIC DNA]</scope>
    <source>
        <strain evidence="3">A</strain>
    </source>
</reference>
<name>A0RWN6_CENSY</name>
<keyword evidence="3" id="KW-1185">Reference proteome</keyword>